<evidence type="ECO:0000259" key="8">
    <source>
        <dbReference type="PROSITE" id="PS50850"/>
    </source>
</evidence>
<sequence>MYKVLKMPRSVFVICLDYLLTHLGYFMLIPVLALLLTKTLGYSLEEVALATFIFTLSFRSGKFFTGPILDGLPPKTTIILGVFLAGFSFMVIGFVDSFIVLNLCLILVGLGISANGLAAKASISFLGSKDGNNLIYFSNINIFVNIAASVGPLIGTALLGTSLEQYIFQMTGAFYILAGITVLLLLRNTDIAGTRVRSVNFWASYKEVLMDRRYIKFLFFNAFGWFFYSQLFMTLPYFVSHTYQLENRLGVLYTLNALMVIFLQLVITSLVEKYLPEGKENYRLLTAYLLFGISFLVAGVFPSFLMLFVTIILFTVAEMIFTPSVDTMVSTLCKPELRITYFSILGLSTALGEGLGSFIGLRLVDLFVQFGAPHWFWITMAMMAGVSSLLLGMVVRKKPLYILKNTGG</sequence>
<dbReference type="EMBL" id="JABFOR010000057">
    <property type="protein sequence ID" value="NOJ73793.1"/>
    <property type="molecule type" value="Genomic_DNA"/>
</dbReference>
<organism evidence="9 10">
    <name type="scientific">Paenibacillus alvei</name>
    <name type="common">Bacillus alvei</name>
    <dbReference type="NCBI Taxonomy" id="44250"/>
    <lineage>
        <taxon>Bacteria</taxon>
        <taxon>Bacillati</taxon>
        <taxon>Bacillota</taxon>
        <taxon>Bacilli</taxon>
        <taxon>Bacillales</taxon>
        <taxon>Paenibacillaceae</taxon>
        <taxon>Paenibacillus</taxon>
    </lineage>
</organism>
<comment type="caution">
    <text evidence="9">The sequence shown here is derived from an EMBL/GenBank/DDBJ whole genome shotgun (WGS) entry which is preliminary data.</text>
</comment>
<evidence type="ECO:0000256" key="1">
    <source>
        <dbReference type="ARBA" id="ARBA00004651"/>
    </source>
</evidence>
<feature type="transmembrane region" description="Helical" evidence="7">
    <location>
        <begin position="307"/>
        <end position="329"/>
    </location>
</feature>
<keyword evidence="4 7" id="KW-0812">Transmembrane</keyword>
<feature type="domain" description="Major facilitator superfamily (MFS) profile" evidence="8">
    <location>
        <begin position="10"/>
        <end position="399"/>
    </location>
</feature>
<feature type="transmembrane region" description="Helical" evidence="7">
    <location>
        <begin position="100"/>
        <end position="119"/>
    </location>
</feature>
<feature type="transmembrane region" description="Helical" evidence="7">
    <location>
        <begin position="282"/>
        <end position="301"/>
    </location>
</feature>
<feature type="transmembrane region" description="Helical" evidence="7">
    <location>
        <begin position="375"/>
        <end position="395"/>
    </location>
</feature>
<feature type="transmembrane region" description="Helical" evidence="7">
    <location>
        <begin position="140"/>
        <end position="160"/>
    </location>
</feature>
<dbReference type="SUPFAM" id="SSF103473">
    <property type="entry name" value="MFS general substrate transporter"/>
    <property type="match status" value="1"/>
</dbReference>
<dbReference type="AlphaFoldDB" id="A0AAP7DKD7"/>
<dbReference type="GO" id="GO:0005886">
    <property type="term" value="C:plasma membrane"/>
    <property type="evidence" value="ECO:0007669"/>
    <property type="project" value="UniProtKB-SubCell"/>
</dbReference>
<evidence type="ECO:0000256" key="7">
    <source>
        <dbReference type="SAM" id="Phobius"/>
    </source>
</evidence>
<evidence type="ECO:0000256" key="3">
    <source>
        <dbReference type="ARBA" id="ARBA00022475"/>
    </source>
</evidence>
<dbReference type="PANTHER" id="PTHR23517:SF2">
    <property type="entry name" value="MULTIDRUG RESISTANCE PROTEIN MDTH"/>
    <property type="match status" value="1"/>
</dbReference>
<dbReference type="InterPro" id="IPR050171">
    <property type="entry name" value="MFS_Transporters"/>
</dbReference>
<evidence type="ECO:0000313" key="10">
    <source>
        <dbReference type="Proteomes" id="UP000552038"/>
    </source>
</evidence>
<feature type="transmembrane region" description="Helical" evidence="7">
    <location>
        <begin position="12"/>
        <end position="35"/>
    </location>
</feature>
<feature type="transmembrane region" description="Helical" evidence="7">
    <location>
        <begin position="166"/>
        <end position="186"/>
    </location>
</feature>
<dbReference type="InterPro" id="IPR036259">
    <property type="entry name" value="MFS_trans_sf"/>
</dbReference>
<dbReference type="InterPro" id="IPR020846">
    <property type="entry name" value="MFS_dom"/>
</dbReference>
<dbReference type="PANTHER" id="PTHR23517">
    <property type="entry name" value="RESISTANCE PROTEIN MDTM, PUTATIVE-RELATED-RELATED"/>
    <property type="match status" value="1"/>
</dbReference>
<dbReference type="Gene3D" id="1.20.1250.20">
    <property type="entry name" value="MFS general substrate transporter like domains"/>
    <property type="match status" value="1"/>
</dbReference>
<evidence type="ECO:0000256" key="2">
    <source>
        <dbReference type="ARBA" id="ARBA00022448"/>
    </source>
</evidence>
<keyword evidence="3" id="KW-1003">Cell membrane</keyword>
<keyword evidence="2" id="KW-0813">Transport</keyword>
<protein>
    <submittedName>
        <fullName evidence="9">MFS transporter</fullName>
    </submittedName>
</protein>
<keyword evidence="6 7" id="KW-0472">Membrane</keyword>
<gene>
    <name evidence="9" type="ORF">HMI46_25090</name>
</gene>
<dbReference type="Pfam" id="PF07690">
    <property type="entry name" value="MFS_1"/>
    <property type="match status" value="1"/>
</dbReference>
<evidence type="ECO:0000256" key="4">
    <source>
        <dbReference type="ARBA" id="ARBA00022692"/>
    </source>
</evidence>
<comment type="subcellular location">
    <subcellularLocation>
        <location evidence="1">Cell membrane</location>
        <topology evidence="1">Multi-pass membrane protein</topology>
    </subcellularLocation>
</comment>
<evidence type="ECO:0000313" key="9">
    <source>
        <dbReference type="EMBL" id="NOJ73793.1"/>
    </source>
</evidence>
<dbReference type="PROSITE" id="PS50850">
    <property type="entry name" value="MFS"/>
    <property type="match status" value="1"/>
</dbReference>
<evidence type="ECO:0000256" key="6">
    <source>
        <dbReference type="ARBA" id="ARBA00023136"/>
    </source>
</evidence>
<feature type="transmembrane region" description="Helical" evidence="7">
    <location>
        <begin position="217"/>
        <end position="239"/>
    </location>
</feature>
<name>A0AAP7DKD7_PAEAL</name>
<keyword evidence="5 7" id="KW-1133">Transmembrane helix</keyword>
<feature type="transmembrane region" description="Helical" evidence="7">
    <location>
        <begin position="251"/>
        <end position="270"/>
    </location>
</feature>
<dbReference type="Proteomes" id="UP000552038">
    <property type="component" value="Unassembled WGS sequence"/>
</dbReference>
<feature type="transmembrane region" description="Helical" evidence="7">
    <location>
        <begin position="77"/>
        <end position="94"/>
    </location>
</feature>
<proteinExistence type="predicted"/>
<reference evidence="9 10" key="1">
    <citation type="submission" date="2020-05" db="EMBL/GenBank/DDBJ databases">
        <title>Whole genome sequencing and identification of novel metabolites from Paenibacillus alvei strain JR949.</title>
        <authorList>
            <person name="Rajendhran J."/>
            <person name="Sree Pranav P."/>
            <person name="Mahalakshmi B."/>
            <person name="Karthikeyan R."/>
        </authorList>
    </citation>
    <scope>NUCLEOTIDE SEQUENCE [LARGE SCALE GENOMIC DNA]</scope>
    <source>
        <strain evidence="9 10">JR949</strain>
    </source>
</reference>
<evidence type="ECO:0000256" key="5">
    <source>
        <dbReference type="ARBA" id="ARBA00022989"/>
    </source>
</evidence>
<feature type="transmembrane region" description="Helical" evidence="7">
    <location>
        <begin position="341"/>
        <end position="363"/>
    </location>
</feature>
<dbReference type="InterPro" id="IPR011701">
    <property type="entry name" value="MFS"/>
</dbReference>
<dbReference type="GO" id="GO:0022857">
    <property type="term" value="F:transmembrane transporter activity"/>
    <property type="evidence" value="ECO:0007669"/>
    <property type="project" value="InterPro"/>
</dbReference>
<feature type="transmembrane region" description="Helical" evidence="7">
    <location>
        <begin position="47"/>
        <end position="65"/>
    </location>
</feature>
<accession>A0AAP7DKD7</accession>
<dbReference type="RefSeq" id="WP_171419574.1">
    <property type="nucleotide sequence ID" value="NZ_JABFOR010000057.1"/>
</dbReference>